<sequence>MRRTSLTSKISHRDILVAIRILAGWDSIACQRQGPLQKEFYQEADFPPHYKNTANGAALSVPSTKFPELSEDAFAATSQPRIPPPLKPFDFLPLELHPHA</sequence>
<proteinExistence type="predicted"/>
<protein>
    <submittedName>
        <fullName evidence="1">Uncharacterized protein</fullName>
    </submittedName>
</protein>
<name>A0AA39TQV9_9AGAR</name>
<keyword evidence="2" id="KW-1185">Reference proteome</keyword>
<comment type="caution">
    <text evidence="1">The sequence shown here is derived from an EMBL/GenBank/DDBJ whole genome shotgun (WGS) entry which is preliminary data.</text>
</comment>
<gene>
    <name evidence="1" type="ORF">IW261DRAFT_264020</name>
</gene>
<dbReference type="AlphaFoldDB" id="A0AA39TQV9"/>
<dbReference type="EMBL" id="JAUEPR010000157">
    <property type="protein sequence ID" value="KAK0460874.1"/>
    <property type="molecule type" value="Genomic_DNA"/>
</dbReference>
<evidence type="ECO:0000313" key="2">
    <source>
        <dbReference type="Proteomes" id="UP001175227"/>
    </source>
</evidence>
<dbReference type="Proteomes" id="UP001175227">
    <property type="component" value="Unassembled WGS sequence"/>
</dbReference>
<reference evidence="1" key="1">
    <citation type="submission" date="2023-06" db="EMBL/GenBank/DDBJ databases">
        <authorList>
            <consortium name="Lawrence Berkeley National Laboratory"/>
            <person name="Ahrendt S."/>
            <person name="Sahu N."/>
            <person name="Indic B."/>
            <person name="Wong-Bajracharya J."/>
            <person name="Merenyi Z."/>
            <person name="Ke H.-M."/>
            <person name="Monk M."/>
            <person name="Kocsube S."/>
            <person name="Drula E."/>
            <person name="Lipzen A."/>
            <person name="Balint B."/>
            <person name="Henrissat B."/>
            <person name="Andreopoulos B."/>
            <person name="Martin F.M."/>
            <person name="Harder C.B."/>
            <person name="Rigling D."/>
            <person name="Ford K.L."/>
            <person name="Foster G.D."/>
            <person name="Pangilinan J."/>
            <person name="Papanicolaou A."/>
            <person name="Barry K."/>
            <person name="LaButti K."/>
            <person name="Viragh M."/>
            <person name="Koriabine M."/>
            <person name="Yan M."/>
            <person name="Riley R."/>
            <person name="Champramary S."/>
            <person name="Plett K.L."/>
            <person name="Tsai I.J."/>
            <person name="Slot J."/>
            <person name="Sipos G."/>
            <person name="Plett J."/>
            <person name="Nagy L.G."/>
            <person name="Grigoriev I.V."/>
        </authorList>
    </citation>
    <scope>NUCLEOTIDE SEQUENCE</scope>
    <source>
        <strain evidence="1">ICMP 16352</strain>
    </source>
</reference>
<organism evidence="1 2">
    <name type="scientific">Armillaria novae-zelandiae</name>
    <dbReference type="NCBI Taxonomy" id="153914"/>
    <lineage>
        <taxon>Eukaryota</taxon>
        <taxon>Fungi</taxon>
        <taxon>Dikarya</taxon>
        <taxon>Basidiomycota</taxon>
        <taxon>Agaricomycotina</taxon>
        <taxon>Agaricomycetes</taxon>
        <taxon>Agaricomycetidae</taxon>
        <taxon>Agaricales</taxon>
        <taxon>Marasmiineae</taxon>
        <taxon>Physalacriaceae</taxon>
        <taxon>Armillaria</taxon>
    </lineage>
</organism>
<accession>A0AA39TQV9</accession>
<evidence type="ECO:0000313" key="1">
    <source>
        <dbReference type="EMBL" id="KAK0460874.1"/>
    </source>
</evidence>